<evidence type="ECO:0000256" key="1">
    <source>
        <dbReference type="ARBA" id="ARBA00004141"/>
    </source>
</evidence>
<feature type="transmembrane region" description="Helical" evidence="5">
    <location>
        <begin position="46"/>
        <end position="65"/>
    </location>
</feature>
<evidence type="ECO:0000313" key="6">
    <source>
        <dbReference type="EMBL" id="KZL17933.1"/>
    </source>
</evidence>
<proteinExistence type="predicted"/>
<dbReference type="Proteomes" id="UP000076577">
    <property type="component" value="Unassembled WGS sequence"/>
</dbReference>
<feature type="transmembrane region" description="Helical" evidence="5">
    <location>
        <begin position="71"/>
        <end position="89"/>
    </location>
</feature>
<organism evidence="6 7">
    <name type="scientific">Pseudovibrio axinellae</name>
    <dbReference type="NCBI Taxonomy" id="989403"/>
    <lineage>
        <taxon>Bacteria</taxon>
        <taxon>Pseudomonadati</taxon>
        <taxon>Pseudomonadota</taxon>
        <taxon>Alphaproteobacteria</taxon>
        <taxon>Hyphomicrobiales</taxon>
        <taxon>Stappiaceae</taxon>
        <taxon>Pseudovibrio</taxon>
    </lineage>
</organism>
<dbReference type="GO" id="GO:0032259">
    <property type="term" value="P:methylation"/>
    <property type="evidence" value="ECO:0007669"/>
    <property type="project" value="UniProtKB-KW"/>
</dbReference>
<dbReference type="EMBL" id="LMCB01000025">
    <property type="protein sequence ID" value="KZL17933.1"/>
    <property type="molecule type" value="Genomic_DNA"/>
</dbReference>
<evidence type="ECO:0000313" key="7">
    <source>
        <dbReference type="Proteomes" id="UP000076577"/>
    </source>
</evidence>
<evidence type="ECO:0000256" key="2">
    <source>
        <dbReference type="ARBA" id="ARBA00022692"/>
    </source>
</evidence>
<name>A0A165XQ33_9HYPH</name>
<keyword evidence="2 5" id="KW-0812">Transmembrane</keyword>
<gene>
    <name evidence="6" type="ORF">PsAD2_02810</name>
</gene>
<protein>
    <submittedName>
        <fullName evidence="6">Isoprenylcysteine carboxyl methyltransferase (ICMT) family protein</fullName>
    </submittedName>
</protein>
<dbReference type="GO" id="GO:0004671">
    <property type="term" value="F:protein C-terminal S-isoprenylcysteine carboxyl O-methyltransferase activity"/>
    <property type="evidence" value="ECO:0007669"/>
    <property type="project" value="InterPro"/>
</dbReference>
<reference evidence="6 7" key="1">
    <citation type="journal article" date="2016" name="Front. Microbiol.">
        <title>Comparative Genomic Analysis Reveals a Diverse Repertoire of Genes Involved in Prokaryote-Eukaryote Interactions within the Pseudovibrio Genus.</title>
        <authorList>
            <person name="Romano S."/>
            <person name="Fernandez-Guerra A."/>
            <person name="Reen F.J."/>
            <person name="Glockner F.O."/>
            <person name="Crowley S.P."/>
            <person name="O'Sullivan O."/>
            <person name="Cotter P.D."/>
            <person name="Adams C."/>
            <person name="Dobson A.D."/>
            <person name="O'Gara F."/>
        </authorList>
    </citation>
    <scope>NUCLEOTIDE SEQUENCE [LARGE SCALE GENOMIC DNA]</scope>
    <source>
        <strain evidence="6 7">Ad2</strain>
    </source>
</reference>
<dbReference type="OrthoDB" id="7203053at2"/>
<keyword evidence="3 5" id="KW-1133">Transmembrane helix</keyword>
<dbReference type="AlphaFoldDB" id="A0A165XQ33"/>
<comment type="subcellular location">
    <subcellularLocation>
        <location evidence="1">Membrane</location>
        <topology evidence="1">Multi-pass membrane protein</topology>
    </subcellularLocation>
</comment>
<dbReference type="Pfam" id="PF04140">
    <property type="entry name" value="ICMT"/>
    <property type="match status" value="1"/>
</dbReference>
<dbReference type="PATRIC" id="fig|989403.3.peg.3009"/>
<dbReference type="STRING" id="989403.SAMN05421798_12120"/>
<keyword evidence="4 5" id="KW-0472">Membrane</keyword>
<feature type="transmembrane region" description="Helical" evidence="5">
    <location>
        <begin position="6"/>
        <end position="25"/>
    </location>
</feature>
<keyword evidence="7" id="KW-1185">Reference proteome</keyword>
<dbReference type="InterPro" id="IPR007269">
    <property type="entry name" value="ICMT_MeTrfase"/>
</dbReference>
<sequence>MPDASLPALLFLAFIILQRVFELILARRNTQRLLAKGAHEVGAAHYPLIISLHVSWIIALVGLGYHQPISIPWLLVFAVLQVFRGWILFSLGGRWTTRIIVTKTPLISTGPFAFMRHPNYLLVALEIFTAPMVLGLFPLAFLYSGLNGAMLALRIRVEDEALTGTR</sequence>
<comment type="caution">
    <text evidence="6">The sequence shown here is derived from an EMBL/GenBank/DDBJ whole genome shotgun (WGS) entry which is preliminary data.</text>
</comment>
<dbReference type="GO" id="GO:0016020">
    <property type="term" value="C:membrane"/>
    <property type="evidence" value="ECO:0007669"/>
    <property type="project" value="UniProtKB-SubCell"/>
</dbReference>
<feature type="transmembrane region" description="Helical" evidence="5">
    <location>
        <begin position="120"/>
        <end position="143"/>
    </location>
</feature>
<evidence type="ECO:0000256" key="5">
    <source>
        <dbReference type="SAM" id="Phobius"/>
    </source>
</evidence>
<dbReference type="Gene3D" id="1.20.120.1630">
    <property type="match status" value="1"/>
</dbReference>
<keyword evidence="6" id="KW-0808">Transferase</keyword>
<evidence type="ECO:0000256" key="4">
    <source>
        <dbReference type="ARBA" id="ARBA00023136"/>
    </source>
</evidence>
<accession>A0A165XQ33</accession>
<evidence type="ECO:0000256" key="3">
    <source>
        <dbReference type="ARBA" id="ARBA00022989"/>
    </source>
</evidence>
<keyword evidence="6" id="KW-0489">Methyltransferase</keyword>
<dbReference type="RefSeq" id="WP_068006897.1">
    <property type="nucleotide sequence ID" value="NZ_FOFM01000021.1"/>
</dbReference>